<sequence>MEPRPLTAADMLEELVNTLRTTLMPTTALALASACPMAIAASFAGDTAGCGGFLLQVSLFLEMQPQKFTTKRSKVAFLISLLSGKALCHVEVPSPSSIWQIGSLLVPKKTLVSHRSGLCL</sequence>
<feature type="domain" description="DUF4939" evidence="1">
    <location>
        <begin position="19"/>
        <end position="89"/>
    </location>
</feature>
<dbReference type="InterPro" id="IPR032549">
    <property type="entry name" value="DUF4939"/>
</dbReference>
<keyword evidence="3" id="KW-1185">Reference proteome</keyword>
<accession>A0A8C1RVS8</accession>
<evidence type="ECO:0000313" key="2">
    <source>
        <dbReference type="Ensembl" id="ENSCCRP00010121029.1"/>
    </source>
</evidence>
<name>A0A8C1RVS8_CYPCA</name>
<proteinExistence type="predicted"/>
<protein>
    <recommendedName>
        <fullName evidence="1">DUF4939 domain-containing protein</fullName>
    </recommendedName>
</protein>
<evidence type="ECO:0000259" key="1">
    <source>
        <dbReference type="Pfam" id="PF16297"/>
    </source>
</evidence>
<dbReference type="Proteomes" id="UP000694701">
    <property type="component" value="Unplaced"/>
</dbReference>
<dbReference type="Ensembl" id="ENSCCRT00020110878.1">
    <property type="protein sequence ID" value="ENSCCRP00020101418.1"/>
    <property type="gene ID" value="ENSCCRG00020046527.1"/>
</dbReference>
<dbReference type="AlphaFoldDB" id="A0A8C1RVS8"/>
<dbReference type="Proteomes" id="UP000694427">
    <property type="component" value="Unplaced"/>
</dbReference>
<dbReference type="PROSITE" id="PS51257">
    <property type="entry name" value="PROKAR_LIPOPROTEIN"/>
    <property type="match status" value="1"/>
</dbReference>
<organism evidence="2 3">
    <name type="scientific">Cyprinus carpio</name>
    <name type="common">Common carp</name>
    <dbReference type="NCBI Taxonomy" id="7962"/>
    <lineage>
        <taxon>Eukaryota</taxon>
        <taxon>Metazoa</taxon>
        <taxon>Chordata</taxon>
        <taxon>Craniata</taxon>
        <taxon>Vertebrata</taxon>
        <taxon>Euteleostomi</taxon>
        <taxon>Actinopterygii</taxon>
        <taxon>Neopterygii</taxon>
        <taxon>Teleostei</taxon>
        <taxon>Ostariophysi</taxon>
        <taxon>Cypriniformes</taxon>
        <taxon>Cyprinidae</taxon>
        <taxon>Cyprininae</taxon>
        <taxon>Cyprinus</taxon>
    </lineage>
</organism>
<dbReference type="Ensembl" id="ENSCCRT00010134415.1">
    <property type="protein sequence ID" value="ENSCCRP00010121029.1"/>
    <property type="gene ID" value="ENSCCRG00010052882.1"/>
</dbReference>
<reference evidence="2" key="1">
    <citation type="submission" date="2025-05" db="UniProtKB">
        <authorList>
            <consortium name="Ensembl"/>
        </authorList>
    </citation>
    <scope>IDENTIFICATION</scope>
</reference>
<dbReference type="Pfam" id="PF16297">
    <property type="entry name" value="DUF4939"/>
    <property type="match status" value="1"/>
</dbReference>
<evidence type="ECO:0000313" key="3">
    <source>
        <dbReference type="Proteomes" id="UP000694427"/>
    </source>
</evidence>